<reference evidence="3" key="1">
    <citation type="submission" date="2022-11" db="UniProtKB">
        <authorList>
            <consortium name="WormBaseParasite"/>
        </authorList>
    </citation>
    <scope>IDENTIFICATION</scope>
</reference>
<feature type="compositionally biased region" description="Basic and acidic residues" evidence="1">
    <location>
        <begin position="49"/>
        <end position="67"/>
    </location>
</feature>
<dbReference type="Proteomes" id="UP000887565">
    <property type="component" value="Unplaced"/>
</dbReference>
<name>A0A915JCW3_ROMCU</name>
<evidence type="ECO:0000256" key="1">
    <source>
        <dbReference type="SAM" id="MobiDB-lite"/>
    </source>
</evidence>
<proteinExistence type="predicted"/>
<dbReference type="AlphaFoldDB" id="A0A915JCW3"/>
<evidence type="ECO:0000313" key="2">
    <source>
        <dbReference type="Proteomes" id="UP000887565"/>
    </source>
</evidence>
<organism evidence="2 3">
    <name type="scientific">Romanomermis culicivorax</name>
    <name type="common">Nematode worm</name>
    <dbReference type="NCBI Taxonomy" id="13658"/>
    <lineage>
        <taxon>Eukaryota</taxon>
        <taxon>Metazoa</taxon>
        <taxon>Ecdysozoa</taxon>
        <taxon>Nematoda</taxon>
        <taxon>Enoplea</taxon>
        <taxon>Dorylaimia</taxon>
        <taxon>Mermithida</taxon>
        <taxon>Mermithoidea</taxon>
        <taxon>Mermithidae</taxon>
        <taxon>Romanomermis</taxon>
    </lineage>
</organism>
<dbReference type="WBParaSite" id="nRc.2.0.1.t23640-RA">
    <property type="protein sequence ID" value="nRc.2.0.1.t23640-RA"/>
    <property type="gene ID" value="nRc.2.0.1.g23640"/>
</dbReference>
<evidence type="ECO:0000313" key="3">
    <source>
        <dbReference type="WBParaSite" id="nRc.2.0.1.t23640-RA"/>
    </source>
</evidence>
<sequence>MYASCQSRAVGLAYTIAKAILEDKKDPEPNYTNIQTPEKDRKRKHKSGQHNEECRQKSMSKEKRQKEDNEESEQECKKREKS</sequence>
<accession>A0A915JCW3</accession>
<keyword evidence="2" id="KW-1185">Reference proteome</keyword>
<feature type="region of interest" description="Disordered" evidence="1">
    <location>
        <begin position="22"/>
        <end position="82"/>
    </location>
</feature>
<protein>
    <submittedName>
        <fullName evidence="3">Uncharacterized protein</fullName>
    </submittedName>
</protein>